<feature type="chain" id="PRO_5031232753" evidence="2">
    <location>
        <begin position="25"/>
        <end position="159"/>
    </location>
</feature>
<dbReference type="Proteomes" id="UP000581189">
    <property type="component" value="Unassembled WGS sequence"/>
</dbReference>
<sequence>MRIRHPLQPLLLASLAALPMASQAEPSIERGRYLVQVAGCNDCHTAGYIMAPDQVPESAWLLGDSLGWSGPWGVTYASNLRLVLPKLTEDQWLQLARNANYRPPMPNHALRIMEEDDLRSIHRFAKQLGEAGQPAPAALPPGQAAQGPVVQFPQPPTQP</sequence>
<dbReference type="AlphaFoldDB" id="A0A7W4DF09"/>
<dbReference type="EMBL" id="JACJFN010000006">
    <property type="protein sequence ID" value="MBB1521418.1"/>
    <property type="molecule type" value="Genomic_DNA"/>
</dbReference>
<evidence type="ECO:0000313" key="4">
    <source>
        <dbReference type="Proteomes" id="UP000581189"/>
    </source>
</evidence>
<comment type="caution">
    <text evidence="3">The sequence shown here is derived from an EMBL/GenBank/DDBJ whole genome shotgun (WGS) entry which is preliminary data.</text>
</comment>
<dbReference type="Gene3D" id="1.10.760.10">
    <property type="entry name" value="Cytochrome c-like domain"/>
    <property type="match status" value="1"/>
</dbReference>
<evidence type="ECO:0000256" key="2">
    <source>
        <dbReference type="SAM" id="SignalP"/>
    </source>
</evidence>
<protein>
    <submittedName>
        <fullName evidence="3">Cytochrome C</fullName>
    </submittedName>
</protein>
<gene>
    <name evidence="3" type="ORF">H3H45_19420</name>
</gene>
<proteinExistence type="predicted"/>
<organism evidence="3 4">
    <name type="scientific">Aquipseudomonas guryensis</name>
    <dbReference type="NCBI Taxonomy" id="2759165"/>
    <lineage>
        <taxon>Bacteria</taxon>
        <taxon>Pseudomonadati</taxon>
        <taxon>Pseudomonadota</taxon>
        <taxon>Gammaproteobacteria</taxon>
        <taxon>Pseudomonadales</taxon>
        <taxon>Pseudomonadaceae</taxon>
        <taxon>Aquipseudomonas</taxon>
    </lineage>
</organism>
<feature type="signal peptide" evidence="2">
    <location>
        <begin position="1"/>
        <end position="24"/>
    </location>
</feature>
<dbReference type="GO" id="GO:0009055">
    <property type="term" value="F:electron transfer activity"/>
    <property type="evidence" value="ECO:0007669"/>
    <property type="project" value="InterPro"/>
</dbReference>
<dbReference type="InterPro" id="IPR036909">
    <property type="entry name" value="Cyt_c-like_dom_sf"/>
</dbReference>
<name>A0A7W4DF09_9GAMM</name>
<feature type="compositionally biased region" description="Low complexity" evidence="1">
    <location>
        <begin position="130"/>
        <end position="152"/>
    </location>
</feature>
<dbReference type="GO" id="GO:0020037">
    <property type="term" value="F:heme binding"/>
    <property type="evidence" value="ECO:0007669"/>
    <property type="project" value="InterPro"/>
</dbReference>
<evidence type="ECO:0000313" key="3">
    <source>
        <dbReference type="EMBL" id="MBB1521418.1"/>
    </source>
</evidence>
<accession>A0A7W4DF09</accession>
<dbReference type="SUPFAM" id="SSF46626">
    <property type="entry name" value="Cytochrome c"/>
    <property type="match status" value="1"/>
</dbReference>
<reference evidence="3 4" key="1">
    <citation type="submission" date="2020-08" db="EMBL/GenBank/DDBJ databases">
        <authorList>
            <person name="Kim C.M."/>
        </authorList>
    </citation>
    <scope>NUCLEOTIDE SEQUENCE [LARGE SCALE GENOMIC DNA]</scope>
    <source>
        <strain evidence="3 4">SR9</strain>
    </source>
</reference>
<feature type="region of interest" description="Disordered" evidence="1">
    <location>
        <begin position="130"/>
        <end position="159"/>
    </location>
</feature>
<keyword evidence="4" id="KW-1185">Reference proteome</keyword>
<keyword evidence="2" id="KW-0732">Signal</keyword>
<evidence type="ECO:0000256" key="1">
    <source>
        <dbReference type="SAM" id="MobiDB-lite"/>
    </source>
</evidence>
<dbReference type="RefSeq" id="WP_182835351.1">
    <property type="nucleotide sequence ID" value="NZ_JACJFN010000006.1"/>
</dbReference>